<comment type="caution">
    <text evidence="2">The sequence shown here is derived from an EMBL/GenBank/DDBJ whole genome shotgun (WGS) entry which is preliminary data.</text>
</comment>
<gene>
    <name evidence="2" type="ORF">MNODULE_21185</name>
</gene>
<accession>A0A7X6DTU0</accession>
<evidence type="ECO:0000259" key="1">
    <source>
        <dbReference type="PROSITE" id="PS51857"/>
    </source>
</evidence>
<dbReference type="InterPro" id="IPR011129">
    <property type="entry name" value="CSD"/>
</dbReference>
<dbReference type="PROSITE" id="PS51857">
    <property type="entry name" value="CSD_2"/>
    <property type="match status" value="1"/>
</dbReference>
<dbReference type="Pfam" id="PF02482">
    <property type="entry name" value="Ribosomal_S30AE"/>
    <property type="match status" value="1"/>
</dbReference>
<dbReference type="RefSeq" id="WP_168063206.1">
    <property type="nucleotide sequence ID" value="NZ_VTOW01000005.1"/>
</dbReference>
<dbReference type="Pfam" id="PF00313">
    <property type="entry name" value="CSD"/>
    <property type="match status" value="1"/>
</dbReference>
<dbReference type="InterPro" id="IPR036567">
    <property type="entry name" value="RHF-like"/>
</dbReference>
<dbReference type="GO" id="GO:0003676">
    <property type="term" value="F:nucleic acid binding"/>
    <property type="evidence" value="ECO:0007669"/>
    <property type="project" value="InterPro"/>
</dbReference>
<protein>
    <submittedName>
        <fullName evidence="2">HPF/RaiA family ribosome-associated protein</fullName>
    </submittedName>
</protein>
<evidence type="ECO:0000313" key="3">
    <source>
        <dbReference type="Proteomes" id="UP000534783"/>
    </source>
</evidence>
<sequence length="176" mass="20340">MQLPLKITDRSMDLSEAAREEIREKSELLNKYYDRIIRCEVIVDAPHRHHSKGLLYEVRINITAPDAEMIIKRETDEDIYVAIRDAFDAARRRLEDLAQRQRGDVKRHEPPPYGRVVQLFPEEGYGFLETPDGREIYFHRNSVLNGGFKQLTIGSEVRFAEEEGEKGPQASTVVSI</sequence>
<dbReference type="SUPFAM" id="SSF69754">
    <property type="entry name" value="Ribosome binding protein Y (YfiA homologue)"/>
    <property type="match status" value="1"/>
</dbReference>
<dbReference type="Gene3D" id="3.30.160.100">
    <property type="entry name" value="Ribosome hibernation promotion factor-like"/>
    <property type="match status" value="1"/>
</dbReference>
<dbReference type="AlphaFoldDB" id="A0A7X6DTU0"/>
<name>A0A7X6DTU0_9BACT</name>
<organism evidence="2 3">
    <name type="scientific">Candidatus Manganitrophus noduliformans</name>
    <dbReference type="NCBI Taxonomy" id="2606439"/>
    <lineage>
        <taxon>Bacteria</taxon>
        <taxon>Pseudomonadati</taxon>
        <taxon>Nitrospirota</taxon>
        <taxon>Nitrospiria</taxon>
        <taxon>Candidatus Troglogloeales</taxon>
        <taxon>Candidatus Manganitrophaceae</taxon>
        <taxon>Candidatus Manganitrophus</taxon>
    </lineage>
</organism>
<dbReference type="InterPro" id="IPR003489">
    <property type="entry name" value="RHF/RaiA"/>
</dbReference>
<dbReference type="Gene3D" id="2.40.50.140">
    <property type="entry name" value="Nucleic acid-binding proteins"/>
    <property type="match status" value="1"/>
</dbReference>
<keyword evidence="3" id="KW-1185">Reference proteome</keyword>
<dbReference type="Proteomes" id="UP000534783">
    <property type="component" value="Unassembled WGS sequence"/>
</dbReference>
<dbReference type="InterPro" id="IPR012340">
    <property type="entry name" value="NA-bd_OB-fold"/>
</dbReference>
<evidence type="ECO:0000313" key="2">
    <source>
        <dbReference type="EMBL" id="NKE73276.1"/>
    </source>
</evidence>
<dbReference type="EMBL" id="VTOW01000005">
    <property type="protein sequence ID" value="NKE73276.1"/>
    <property type="molecule type" value="Genomic_DNA"/>
</dbReference>
<feature type="domain" description="CSD" evidence="1">
    <location>
        <begin position="111"/>
        <end position="175"/>
    </location>
</feature>
<reference evidence="2 3" key="1">
    <citation type="journal article" date="2020" name="Nature">
        <title>Bacterial chemolithoautotrophy via manganese oxidation.</title>
        <authorList>
            <person name="Yu H."/>
            <person name="Leadbetter J.R."/>
        </authorList>
    </citation>
    <scope>NUCLEOTIDE SEQUENCE [LARGE SCALE GENOMIC DNA]</scope>
    <source>
        <strain evidence="2 3">Mn-1</strain>
    </source>
</reference>
<dbReference type="InterPro" id="IPR002059">
    <property type="entry name" value="CSP_DNA-bd"/>
</dbReference>
<dbReference type="GO" id="GO:0005829">
    <property type="term" value="C:cytosol"/>
    <property type="evidence" value="ECO:0007669"/>
    <property type="project" value="UniProtKB-ARBA"/>
</dbReference>
<proteinExistence type="predicted"/>
<dbReference type="SMART" id="SM00357">
    <property type="entry name" value="CSP"/>
    <property type="match status" value="1"/>
</dbReference>
<dbReference type="SUPFAM" id="SSF50249">
    <property type="entry name" value="Nucleic acid-binding proteins"/>
    <property type="match status" value="1"/>
</dbReference>